<reference evidence="1" key="1">
    <citation type="submission" date="2023-10" db="EMBL/GenBank/DDBJ databases">
        <title>Amphibacter perezi, gen. nov., sp. nov. a novel taxa of the family Comamonadaceae, class Betaproteobacteria isolated from the skin microbiota of Pelophylax perezi from different populations.</title>
        <authorList>
            <person name="Costa S."/>
            <person name="Proenca D.N."/>
            <person name="Lopes I."/>
            <person name="Morais P.V."/>
        </authorList>
    </citation>
    <scope>NUCLEOTIDE SEQUENCE</scope>
    <source>
        <strain evidence="1">SL12-8</strain>
    </source>
</reference>
<accession>A0ACC6NZY9</accession>
<comment type="caution">
    <text evidence="1">The sequence shown here is derived from an EMBL/GenBank/DDBJ whole genome shotgun (WGS) entry which is preliminary data.</text>
</comment>
<evidence type="ECO:0000313" key="2">
    <source>
        <dbReference type="Proteomes" id="UP001364695"/>
    </source>
</evidence>
<sequence length="77" mass="8351">MNARTEFQTLLGADGHPAFVVVPYAEFVRLYGFAPGTIPHAVVSAAFAQIEAARRPRKVTLQKVADAPGLSREQLQT</sequence>
<proteinExistence type="predicted"/>
<keyword evidence="2" id="KW-1185">Reference proteome</keyword>
<name>A0ACC6NZY9_9BURK</name>
<dbReference type="EMBL" id="JAWDIE010000004">
    <property type="protein sequence ID" value="MEJ7137553.1"/>
    <property type="molecule type" value="Genomic_DNA"/>
</dbReference>
<gene>
    <name evidence="1" type="ORF">RV045_03790</name>
</gene>
<protein>
    <submittedName>
        <fullName evidence="1">Uncharacterized protein</fullName>
    </submittedName>
</protein>
<organism evidence="1 2">
    <name type="scientific">Amphibiibacter pelophylacis</name>
    <dbReference type="NCBI Taxonomy" id="1799477"/>
    <lineage>
        <taxon>Bacteria</taxon>
        <taxon>Pseudomonadati</taxon>
        <taxon>Pseudomonadota</taxon>
        <taxon>Betaproteobacteria</taxon>
        <taxon>Burkholderiales</taxon>
        <taxon>Sphaerotilaceae</taxon>
        <taxon>Amphibiibacter</taxon>
    </lineage>
</organism>
<evidence type="ECO:0000313" key="1">
    <source>
        <dbReference type="EMBL" id="MEJ7137553.1"/>
    </source>
</evidence>
<dbReference type="Proteomes" id="UP001364695">
    <property type="component" value="Unassembled WGS sequence"/>
</dbReference>